<protein>
    <submittedName>
        <fullName evidence="1">Uncharacterized protein</fullName>
    </submittedName>
</protein>
<reference evidence="1 2" key="1">
    <citation type="journal article" date="2014" name="Genome Biol. Evol.">
        <title>The genome of the myxosporean Thelohanellus kitauei shows adaptations to nutrient acquisition within its fish host.</title>
        <authorList>
            <person name="Yang Y."/>
            <person name="Xiong J."/>
            <person name="Zhou Z."/>
            <person name="Huo F."/>
            <person name="Miao W."/>
            <person name="Ran C."/>
            <person name="Liu Y."/>
            <person name="Zhang J."/>
            <person name="Feng J."/>
            <person name="Wang M."/>
            <person name="Wang M."/>
            <person name="Wang L."/>
            <person name="Yao B."/>
        </authorList>
    </citation>
    <scope>NUCLEOTIDE SEQUENCE [LARGE SCALE GENOMIC DNA]</scope>
    <source>
        <strain evidence="1">Wuqing</strain>
    </source>
</reference>
<evidence type="ECO:0000313" key="2">
    <source>
        <dbReference type="Proteomes" id="UP000031668"/>
    </source>
</evidence>
<proteinExistence type="predicted"/>
<sequence>MERRDYFDLMTSKLKRLIRSASSNHSLADHGYLQIYCYFTDLMVKCAKGANTFQGSYSTNTDINDRVNFGVQETSKDNSSSIEVALRKAEAVRDPLIYFWIRRYKDMREGTLEDIFHLLFRTIEFQLFKDDEISRIIKLRALVVLEQMKLLCGDGFGLNYKGMN</sequence>
<dbReference type="Proteomes" id="UP000031668">
    <property type="component" value="Unassembled WGS sequence"/>
</dbReference>
<organism evidence="1 2">
    <name type="scientific">Thelohanellus kitauei</name>
    <name type="common">Myxosporean</name>
    <dbReference type="NCBI Taxonomy" id="669202"/>
    <lineage>
        <taxon>Eukaryota</taxon>
        <taxon>Metazoa</taxon>
        <taxon>Cnidaria</taxon>
        <taxon>Myxozoa</taxon>
        <taxon>Myxosporea</taxon>
        <taxon>Bivalvulida</taxon>
        <taxon>Platysporina</taxon>
        <taxon>Myxobolidae</taxon>
        <taxon>Thelohanellus</taxon>
    </lineage>
</organism>
<comment type="caution">
    <text evidence="1">The sequence shown here is derived from an EMBL/GenBank/DDBJ whole genome shotgun (WGS) entry which is preliminary data.</text>
</comment>
<dbReference type="EMBL" id="JWZT01003490">
    <property type="protein sequence ID" value="KII66690.1"/>
    <property type="molecule type" value="Genomic_DNA"/>
</dbReference>
<keyword evidence="2" id="KW-1185">Reference proteome</keyword>
<dbReference type="AlphaFoldDB" id="A0A0C2MQW4"/>
<name>A0A0C2MQW4_THEKT</name>
<accession>A0A0C2MQW4</accession>
<gene>
    <name evidence="1" type="ORF">RF11_12720</name>
</gene>
<evidence type="ECO:0000313" key="1">
    <source>
        <dbReference type="EMBL" id="KII66690.1"/>
    </source>
</evidence>